<proteinExistence type="predicted"/>
<evidence type="ECO:0000313" key="2">
    <source>
        <dbReference type="EMBL" id="KAK7123592.1"/>
    </source>
</evidence>
<dbReference type="Proteomes" id="UP001364617">
    <property type="component" value="Unassembled WGS sequence"/>
</dbReference>
<accession>A0AAN9C6M9</accession>
<dbReference type="EMBL" id="JAYKXH010000024">
    <property type="protein sequence ID" value="KAK7123592.1"/>
    <property type="molecule type" value="Genomic_DNA"/>
</dbReference>
<evidence type="ECO:0000256" key="1">
    <source>
        <dbReference type="SAM" id="MobiDB-lite"/>
    </source>
</evidence>
<evidence type="ECO:0000313" key="3">
    <source>
        <dbReference type="Proteomes" id="UP001364617"/>
    </source>
</evidence>
<feature type="compositionally biased region" description="Polar residues" evidence="1">
    <location>
        <begin position="92"/>
        <end position="101"/>
    </location>
</feature>
<reference evidence="2 3" key="1">
    <citation type="submission" date="2024-02" db="EMBL/GenBank/DDBJ databases">
        <title>Chromosome-level genome assembly of the Eurasian Minnow (Phoxinus phoxinus).</title>
        <authorList>
            <person name="Oriowo T.O."/>
            <person name="Martin S."/>
            <person name="Stange M."/>
            <person name="Chrysostomakis Y."/>
            <person name="Brown T."/>
            <person name="Winkler S."/>
            <person name="Kukowka S."/>
            <person name="Myers E.W."/>
            <person name="Bohne A."/>
        </authorList>
    </citation>
    <scope>NUCLEOTIDE SEQUENCE [LARGE SCALE GENOMIC DNA]</scope>
    <source>
        <strain evidence="2">ZFMK-TIS-60720</strain>
        <tissue evidence="2">Whole Organism</tissue>
    </source>
</reference>
<dbReference type="AlphaFoldDB" id="A0AAN9C6M9"/>
<keyword evidence="3" id="KW-1185">Reference proteome</keyword>
<feature type="region of interest" description="Disordered" evidence="1">
    <location>
        <begin position="59"/>
        <end position="101"/>
    </location>
</feature>
<protein>
    <submittedName>
        <fullName evidence="2">Uncharacterized protein</fullName>
    </submittedName>
</protein>
<sequence length="101" mass="11537">MEAGQRLTQGNEVQDLLSCKDNHPAVFDRSLKATVLTCPALNRRQPKQCNKRHCGSEHIWHRHGGREEEEHKEKEKKETERRATSGRAGNLGFSSRSECKV</sequence>
<organism evidence="2 3">
    <name type="scientific">Phoxinus phoxinus</name>
    <name type="common">Eurasian minnow</name>
    <dbReference type="NCBI Taxonomy" id="58324"/>
    <lineage>
        <taxon>Eukaryota</taxon>
        <taxon>Metazoa</taxon>
        <taxon>Chordata</taxon>
        <taxon>Craniata</taxon>
        <taxon>Vertebrata</taxon>
        <taxon>Euteleostomi</taxon>
        <taxon>Actinopterygii</taxon>
        <taxon>Neopterygii</taxon>
        <taxon>Teleostei</taxon>
        <taxon>Ostariophysi</taxon>
        <taxon>Cypriniformes</taxon>
        <taxon>Leuciscidae</taxon>
        <taxon>Phoxininae</taxon>
        <taxon>Phoxinus</taxon>
    </lineage>
</organism>
<name>A0AAN9C6M9_9TELE</name>
<comment type="caution">
    <text evidence="2">The sequence shown here is derived from an EMBL/GenBank/DDBJ whole genome shotgun (WGS) entry which is preliminary data.</text>
</comment>
<gene>
    <name evidence="2" type="ORF">R3I93_021882</name>
</gene>
<feature type="compositionally biased region" description="Basic and acidic residues" evidence="1">
    <location>
        <begin position="59"/>
        <end position="83"/>
    </location>
</feature>